<dbReference type="PANTHER" id="PTHR45779:SF7">
    <property type="entry name" value="PEPTIDYLPROLYL ISOMERASE"/>
    <property type="match status" value="1"/>
</dbReference>
<feature type="domain" description="PPIase FKBP-type" evidence="6">
    <location>
        <begin position="79"/>
        <end position="167"/>
    </location>
</feature>
<dbReference type="InterPro" id="IPR046357">
    <property type="entry name" value="PPIase_dom_sf"/>
</dbReference>
<accession>A0A0R3SK66</accession>
<dbReference type="InterPro" id="IPR044609">
    <property type="entry name" value="FKBP2/11"/>
</dbReference>
<dbReference type="Pfam" id="PF00254">
    <property type="entry name" value="FKBP_C"/>
    <property type="match status" value="1"/>
</dbReference>
<evidence type="ECO:0000313" key="8">
    <source>
        <dbReference type="Proteomes" id="UP000274504"/>
    </source>
</evidence>
<dbReference type="GO" id="GO:0005783">
    <property type="term" value="C:endoplasmic reticulum"/>
    <property type="evidence" value="ECO:0007669"/>
    <property type="project" value="TreeGrafter"/>
</dbReference>
<sequence length="177" mass="20057">MLLNQSLHTNFKLTNSNQGAQAMQPFFLDRFITNFQMYSMVLFKALLICFSLISLQGELLKDVEVHILSVPCKTFVEKGDKINLYYTGRLRDNRQEFDSNVGKTPLQVTVGTGQLFDGFDQGLLGTCEGEHRRLLIPSSMGHGSKGYEDVIPPFSDLELDIKVISIEKKAERHQKQV</sequence>
<evidence type="ECO:0000313" key="7">
    <source>
        <dbReference type="EMBL" id="VDL57647.1"/>
    </source>
</evidence>
<keyword evidence="4 5" id="KW-0413">Isomerase</keyword>
<evidence type="ECO:0000259" key="6">
    <source>
        <dbReference type="PROSITE" id="PS50059"/>
    </source>
</evidence>
<name>A0A0R3SK66_HYMDI</name>
<dbReference type="EMBL" id="UYSG01002643">
    <property type="protein sequence ID" value="VDL57647.1"/>
    <property type="molecule type" value="Genomic_DNA"/>
</dbReference>
<proteinExistence type="predicted"/>
<organism evidence="9">
    <name type="scientific">Hymenolepis diminuta</name>
    <name type="common">Rat tapeworm</name>
    <dbReference type="NCBI Taxonomy" id="6216"/>
    <lineage>
        <taxon>Eukaryota</taxon>
        <taxon>Metazoa</taxon>
        <taxon>Spiralia</taxon>
        <taxon>Lophotrochozoa</taxon>
        <taxon>Platyhelminthes</taxon>
        <taxon>Cestoda</taxon>
        <taxon>Eucestoda</taxon>
        <taxon>Cyclophyllidea</taxon>
        <taxon>Hymenolepididae</taxon>
        <taxon>Hymenolepis</taxon>
    </lineage>
</organism>
<dbReference type="SUPFAM" id="SSF54534">
    <property type="entry name" value="FKBP-like"/>
    <property type="match status" value="1"/>
</dbReference>
<dbReference type="OrthoDB" id="77911at2759"/>
<dbReference type="PANTHER" id="PTHR45779">
    <property type="entry name" value="PEPTIDYLPROLYL ISOMERASE"/>
    <property type="match status" value="1"/>
</dbReference>
<dbReference type="PROSITE" id="PS50059">
    <property type="entry name" value="FKBP_PPIASE"/>
    <property type="match status" value="1"/>
</dbReference>
<reference evidence="7 8" key="2">
    <citation type="submission" date="2018-11" db="EMBL/GenBank/DDBJ databases">
        <authorList>
            <consortium name="Pathogen Informatics"/>
        </authorList>
    </citation>
    <scope>NUCLEOTIDE SEQUENCE [LARGE SCALE GENOMIC DNA]</scope>
</reference>
<dbReference type="Proteomes" id="UP000274504">
    <property type="component" value="Unassembled WGS sequence"/>
</dbReference>
<dbReference type="WBParaSite" id="HDID_0000533101-mRNA-1">
    <property type="protein sequence ID" value="HDID_0000533101-mRNA-1"/>
    <property type="gene ID" value="HDID_0000533101"/>
</dbReference>
<keyword evidence="3 5" id="KW-0697">Rotamase</keyword>
<reference evidence="9" key="1">
    <citation type="submission" date="2017-02" db="UniProtKB">
        <authorList>
            <consortium name="WormBaseParasite"/>
        </authorList>
    </citation>
    <scope>IDENTIFICATION</scope>
</reference>
<dbReference type="EC" id="5.2.1.8" evidence="2 5"/>
<protein>
    <recommendedName>
        <fullName evidence="2 5">peptidylprolyl isomerase</fullName>
        <ecNumber evidence="2 5">5.2.1.8</ecNumber>
    </recommendedName>
</protein>
<dbReference type="GO" id="GO:0003755">
    <property type="term" value="F:peptidyl-prolyl cis-trans isomerase activity"/>
    <property type="evidence" value="ECO:0007669"/>
    <property type="project" value="UniProtKB-KW"/>
</dbReference>
<evidence type="ECO:0000256" key="3">
    <source>
        <dbReference type="ARBA" id="ARBA00023110"/>
    </source>
</evidence>
<evidence type="ECO:0000256" key="5">
    <source>
        <dbReference type="PROSITE-ProRule" id="PRU00277"/>
    </source>
</evidence>
<dbReference type="AlphaFoldDB" id="A0A0R3SK66"/>
<evidence type="ECO:0000256" key="4">
    <source>
        <dbReference type="ARBA" id="ARBA00023235"/>
    </source>
</evidence>
<evidence type="ECO:0000256" key="2">
    <source>
        <dbReference type="ARBA" id="ARBA00013194"/>
    </source>
</evidence>
<dbReference type="STRING" id="6216.A0A0R3SK66"/>
<evidence type="ECO:0000313" key="9">
    <source>
        <dbReference type="WBParaSite" id="HDID_0000533101-mRNA-1"/>
    </source>
</evidence>
<comment type="catalytic activity">
    <reaction evidence="1 5">
        <text>[protein]-peptidylproline (omega=180) = [protein]-peptidylproline (omega=0)</text>
        <dbReference type="Rhea" id="RHEA:16237"/>
        <dbReference type="Rhea" id="RHEA-COMP:10747"/>
        <dbReference type="Rhea" id="RHEA-COMP:10748"/>
        <dbReference type="ChEBI" id="CHEBI:83833"/>
        <dbReference type="ChEBI" id="CHEBI:83834"/>
        <dbReference type="EC" id="5.2.1.8"/>
    </reaction>
</comment>
<dbReference type="Gene3D" id="3.10.50.40">
    <property type="match status" value="1"/>
</dbReference>
<dbReference type="InterPro" id="IPR001179">
    <property type="entry name" value="PPIase_FKBP_dom"/>
</dbReference>
<evidence type="ECO:0000256" key="1">
    <source>
        <dbReference type="ARBA" id="ARBA00000971"/>
    </source>
</evidence>
<gene>
    <name evidence="7" type="ORF">HDID_LOCUS5329</name>
</gene>